<feature type="domain" description="Polypeptide-transport-associated ShlB-type" evidence="6">
    <location>
        <begin position="97"/>
        <end position="153"/>
    </location>
</feature>
<evidence type="ECO:0000256" key="4">
    <source>
        <dbReference type="SAM" id="SignalP"/>
    </source>
</evidence>
<reference evidence="7 8" key="1">
    <citation type="submission" date="2016-08" db="EMBL/GenBank/DDBJ databases">
        <authorList>
            <person name="Seilhamer J.J."/>
        </authorList>
    </citation>
    <scope>NUCLEOTIDE SEQUENCE [LARGE SCALE GENOMIC DNA]</scope>
    <source>
        <strain evidence="7 8">P1-7</strain>
    </source>
</reference>
<evidence type="ECO:0000259" key="6">
    <source>
        <dbReference type="Pfam" id="PF08479"/>
    </source>
</evidence>
<organism evidence="7 8">
    <name type="scientific">Rhizobium lusitanum</name>
    <dbReference type="NCBI Taxonomy" id="293958"/>
    <lineage>
        <taxon>Bacteria</taxon>
        <taxon>Pseudomonadati</taxon>
        <taxon>Pseudomonadota</taxon>
        <taxon>Alphaproteobacteria</taxon>
        <taxon>Hyphomicrobiales</taxon>
        <taxon>Rhizobiaceae</taxon>
        <taxon>Rhizobium/Agrobacterium group</taxon>
        <taxon>Rhizobium</taxon>
    </lineage>
</organism>
<dbReference type="InterPro" id="IPR005565">
    <property type="entry name" value="Hemolysn_activator_HlyB_C"/>
</dbReference>
<dbReference type="InterPro" id="IPR013686">
    <property type="entry name" value="Polypept-transport_assoc_ShlB"/>
</dbReference>
<proteinExistence type="predicted"/>
<feature type="chain" id="PRO_5008686684" evidence="4">
    <location>
        <begin position="36"/>
        <end position="583"/>
    </location>
</feature>
<feature type="signal peptide" evidence="4">
    <location>
        <begin position="1"/>
        <end position="35"/>
    </location>
</feature>
<dbReference type="InterPro" id="IPR051544">
    <property type="entry name" value="TPS_OM_transporter"/>
</dbReference>
<keyword evidence="2" id="KW-0812">Transmembrane</keyword>
<keyword evidence="1" id="KW-0472">Membrane</keyword>
<evidence type="ECO:0000313" key="8">
    <source>
        <dbReference type="Proteomes" id="UP000199205"/>
    </source>
</evidence>
<protein>
    <submittedName>
        <fullName evidence="7">Hemolysin activation/secretion protein</fullName>
    </submittedName>
</protein>
<keyword evidence="1" id="KW-1134">Transmembrane beta strand</keyword>
<evidence type="ECO:0000313" key="7">
    <source>
        <dbReference type="EMBL" id="SCB53299.1"/>
    </source>
</evidence>
<dbReference type="PANTHER" id="PTHR34597:SF6">
    <property type="entry name" value="BLR6126 PROTEIN"/>
    <property type="match status" value="1"/>
</dbReference>
<dbReference type="Gene3D" id="2.40.160.50">
    <property type="entry name" value="membrane protein fhac: a member of the omp85/tpsb transporter family"/>
    <property type="match status" value="1"/>
</dbReference>
<dbReference type="EMBL" id="FMAF01000071">
    <property type="protein sequence ID" value="SCB53299.1"/>
    <property type="molecule type" value="Genomic_DNA"/>
</dbReference>
<dbReference type="Proteomes" id="UP000199205">
    <property type="component" value="Unassembled WGS sequence"/>
</dbReference>
<accession>A0A1C3XM51</accession>
<gene>
    <name evidence="7" type="ORF">GA0061101_1712</name>
</gene>
<dbReference type="GO" id="GO:0046819">
    <property type="term" value="P:protein secretion by the type V secretion system"/>
    <property type="evidence" value="ECO:0007669"/>
    <property type="project" value="TreeGrafter"/>
</dbReference>
<dbReference type="Gene3D" id="3.10.20.310">
    <property type="entry name" value="membrane protein fhac"/>
    <property type="match status" value="1"/>
</dbReference>
<name>A0A1C3XM51_9HYPH</name>
<dbReference type="AlphaFoldDB" id="A0A1C3XM51"/>
<dbReference type="Pfam" id="PF08479">
    <property type="entry name" value="POTRA_2"/>
    <property type="match status" value="1"/>
</dbReference>
<dbReference type="PANTHER" id="PTHR34597">
    <property type="entry name" value="SLR1661 PROTEIN"/>
    <property type="match status" value="1"/>
</dbReference>
<feature type="domain" description="Haemolysin activator HlyB C-terminal" evidence="5">
    <location>
        <begin position="216"/>
        <end position="542"/>
    </location>
</feature>
<dbReference type="Pfam" id="PF03865">
    <property type="entry name" value="ShlB"/>
    <property type="match status" value="1"/>
</dbReference>
<evidence type="ECO:0000256" key="2">
    <source>
        <dbReference type="ARBA" id="ARBA00022692"/>
    </source>
</evidence>
<keyword evidence="3" id="KW-0998">Cell outer membrane</keyword>
<evidence type="ECO:0000256" key="3">
    <source>
        <dbReference type="ARBA" id="ARBA00023237"/>
    </source>
</evidence>
<evidence type="ECO:0000256" key="1">
    <source>
        <dbReference type="ARBA" id="ARBA00022452"/>
    </source>
</evidence>
<dbReference type="GO" id="GO:0098046">
    <property type="term" value="C:type V protein secretion system complex"/>
    <property type="evidence" value="ECO:0007669"/>
    <property type="project" value="TreeGrafter"/>
</dbReference>
<evidence type="ECO:0000259" key="5">
    <source>
        <dbReference type="Pfam" id="PF03865"/>
    </source>
</evidence>
<sequence>MNKMMNPFLNRIIVTWALSVLGLGTMFALPVSAFAQTASQVTQESYAPPVVRAVAGGLSLPASTGAEAPKGAETLRVTPSGLAVEGGLPELGSQTAAIEASLKGRRVTGADLFAASRRLEEAYAKAGYLLVRVTLPAQTIRDGRPLRLVVTNGQVEAIDASALSPAVRARVESVLAPLVGKPGVTKAELERRLLLAGDTPGVMLKSTLKAGTKPGTTVVVVDGRYDAVTTTVTMDNNLAKNLGTYTVGLGADFNSLLGLGEVGYLRLSGYPGFNDSIFSDDPRNRQAIAGFTVPLGTDGAWLNMESVDSQTHPTSDLAYTMVDHYQRLSTKLGYSWIRARDLNTSSVLSFDVMQEKQKLDLDGVRSAFTEDQLRVLRLTQSGDMITAWGGQLSGSLTASFGLDALGARSATSDLPLSRDGAEPDFRKLEASAFYSQSLAADRVRISLAAKAQTSFGDALASSEQFALGGFDWLSAFNGGQIEGDAGAAMRAEAAFPLTFSLAPALGSAAAPYVFAAAGLAKLEQPTSVERSITRASAFGAGIRFGLSEKASPHSDTLSLEYAHGQASDIDSTNRFNLRFIARF</sequence>
<keyword evidence="4" id="KW-0732">Signal</keyword>
<dbReference type="GO" id="GO:0008320">
    <property type="term" value="F:protein transmembrane transporter activity"/>
    <property type="evidence" value="ECO:0007669"/>
    <property type="project" value="TreeGrafter"/>
</dbReference>